<evidence type="ECO:0000256" key="1">
    <source>
        <dbReference type="ARBA" id="ARBA00004141"/>
    </source>
</evidence>
<dbReference type="Gene3D" id="1.20.1250.20">
    <property type="entry name" value="MFS general substrate transporter like domains"/>
    <property type="match status" value="2"/>
</dbReference>
<dbReference type="AlphaFoldDB" id="A0A845SPE8"/>
<feature type="transmembrane region" description="Helical" evidence="6">
    <location>
        <begin position="328"/>
        <end position="349"/>
    </location>
</feature>
<dbReference type="GO" id="GO:0016020">
    <property type="term" value="C:membrane"/>
    <property type="evidence" value="ECO:0007669"/>
    <property type="project" value="UniProtKB-SubCell"/>
</dbReference>
<keyword evidence="3 6" id="KW-1133">Transmembrane helix</keyword>
<proteinExistence type="inferred from homology"/>
<evidence type="ECO:0000313" key="9">
    <source>
        <dbReference type="Proteomes" id="UP000461443"/>
    </source>
</evidence>
<dbReference type="InterPro" id="IPR011701">
    <property type="entry name" value="MFS"/>
</dbReference>
<feature type="transmembrane region" description="Helical" evidence="6">
    <location>
        <begin position="165"/>
        <end position="185"/>
    </location>
</feature>
<feature type="transmembrane region" description="Helical" evidence="6">
    <location>
        <begin position="264"/>
        <end position="283"/>
    </location>
</feature>
<evidence type="ECO:0000256" key="4">
    <source>
        <dbReference type="ARBA" id="ARBA00023136"/>
    </source>
</evidence>
<dbReference type="PANTHER" id="PTHR11662:SF285">
    <property type="entry name" value="HEXURONATE TRANSPORTER"/>
    <property type="match status" value="1"/>
</dbReference>
<feature type="transmembrane region" description="Helical" evidence="6">
    <location>
        <begin position="394"/>
        <end position="412"/>
    </location>
</feature>
<evidence type="ECO:0000256" key="3">
    <source>
        <dbReference type="ARBA" id="ARBA00022989"/>
    </source>
</evidence>
<feature type="transmembrane region" description="Helical" evidence="6">
    <location>
        <begin position="138"/>
        <end position="159"/>
    </location>
</feature>
<name>A0A845SPE8_9GAMM</name>
<dbReference type="SUPFAM" id="SSF103473">
    <property type="entry name" value="MFS general substrate transporter"/>
    <property type="match status" value="1"/>
</dbReference>
<evidence type="ECO:0000256" key="6">
    <source>
        <dbReference type="SAM" id="Phobius"/>
    </source>
</evidence>
<dbReference type="EMBL" id="WUBS01000017">
    <property type="protein sequence ID" value="NDL65242.1"/>
    <property type="molecule type" value="Genomic_DNA"/>
</dbReference>
<evidence type="ECO:0000313" key="8">
    <source>
        <dbReference type="EMBL" id="NDL65242.1"/>
    </source>
</evidence>
<accession>A0A845SPE8</accession>
<gene>
    <name evidence="8" type="ORF">GRH90_21150</name>
</gene>
<dbReference type="PROSITE" id="PS50850">
    <property type="entry name" value="MFS"/>
    <property type="match status" value="1"/>
</dbReference>
<dbReference type="RefSeq" id="WP_162367949.1">
    <property type="nucleotide sequence ID" value="NZ_WUBS01000017.1"/>
</dbReference>
<organism evidence="8 9">
    <name type="scientific">Acerihabitans arboris</name>
    <dbReference type="NCBI Taxonomy" id="2691583"/>
    <lineage>
        <taxon>Bacteria</taxon>
        <taxon>Pseudomonadati</taxon>
        <taxon>Pseudomonadota</taxon>
        <taxon>Gammaproteobacteria</taxon>
        <taxon>Enterobacterales</taxon>
        <taxon>Pectobacteriaceae</taxon>
        <taxon>Acerihabitans</taxon>
    </lineage>
</organism>
<keyword evidence="4 6" id="KW-0472">Membrane</keyword>
<feature type="domain" description="Major facilitator superfamily (MFS) profile" evidence="7">
    <location>
        <begin position="11"/>
        <end position="416"/>
    </location>
</feature>
<dbReference type="InterPro" id="IPR036259">
    <property type="entry name" value="MFS_trans_sf"/>
</dbReference>
<feature type="transmembrane region" description="Helical" evidence="6">
    <location>
        <begin position="369"/>
        <end position="388"/>
    </location>
</feature>
<dbReference type="Pfam" id="PF07690">
    <property type="entry name" value="MFS_1"/>
    <property type="match status" value="2"/>
</dbReference>
<feature type="transmembrane region" description="Helical" evidence="6">
    <location>
        <begin position="7"/>
        <end position="25"/>
    </location>
</feature>
<dbReference type="Proteomes" id="UP000461443">
    <property type="component" value="Unassembled WGS sequence"/>
</dbReference>
<dbReference type="GO" id="GO:0015134">
    <property type="term" value="F:hexuronate transmembrane transporter activity"/>
    <property type="evidence" value="ECO:0007669"/>
    <property type="project" value="TreeGrafter"/>
</dbReference>
<sequence length="427" mass="46615">MRIIKNLRWYMIGMVMLATVLNYLARNSLAVAAPTIMEEMHFTVQQYSYIDAIFKGCYTLTQPVAGYILDLLGTKVGYLLFAIAWAVLNMAHAFAGSWVALGILRGALGMAEAAVIPAGLKASSEWFPANERPVAVGWFNAGAAIGGVLAPPLVAWAIMVHSWNFAFLLTGGVSLIWAVGWYKLYNTPDKHKNISAEEREYIYAGQESRHHSSNKQKVPVSQLLKDSQFWGIAIPRFLAEPAWGTINAWVPLFLYKVYGFDLKHIAMFAWMPLLFADLGCVLGGYMPGFFQKHFGVTLIVSRKLVVTVGALCMIGPGLIGLYHSPYFAIAMLCFGGFAHQTLSGALITLSSDLFGRNEVATANGLTGMIGWGGSTLFTLVVGALVGIIGFSPLFLMLSIFEITAMIIVWTVVKGRPDKKELTPTPAV</sequence>
<comment type="similarity">
    <text evidence="5">Belongs to the major facilitator superfamily. Phthalate permease family.</text>
</comment>
<reference evidence="8 9" key="2">
    <citation type="submission" date="2020-02" db="EMBL/GenBank/DDBJ databases">
        <title>The new genus of Enterobacteriales.</title>
        <authorList>
            <person name="Kim I.S."/>
        </authorList>
    </citation>
    <scope>NUCLEOTIDE SEQUENCE [LARGE SCALE GENOMIC DNA]</scope>
    <source>
        <strain evidence="8 9">SAP-6</strain>
    </source>
</reference>
<protein>
    <submittedName>
        <fullName evidence="8">MFS transporter</fullName>
    </submittedName>
</protein>
<evidence type="ECO:0000256" key="5">
    <source>
        <dbReference type="ARBA" id="ARBA00038514"/>
    </source>
</evidence>
<evidence type="ECO:0000259" key="7">
    <source>
        <dbReference type="PROSITE" id="PS50850"/>
    </source>
</evidence>
<feature type="transmembrane region" description="Helical" evidence="6">
    <location>
        <begin position="304"/>
        <end position="322"/>
    </location>
</feature>
<reference evidence="8 9" key="1">
    <citation type="submission" date="2019-12" db="EMBL/GenBank/DDBJ databases">
        <authorList>
            <person name="Lee S.D."/>
        </authorList>
    </citation>
    <scope>NUCLEOTIDE SEQUENCE [LARGE SCALE GENOMIC DNA]</scope>
    <source>
        <strain evidence="8 9">SAP-6</strain>
    </source>
</reference>
<dbReference type="CDD" id="cd17319">
    <property type="entry name" value="MFS_ExuT_GudP_like"/>
    <property type="match status" value="1"/>
</dbReference>
<comment type="caution">
    <text evidence="8">The sequence shown here is derived from an EMBL/GenBank/DDBJ whole genome shotgun (WGS) entry which is preliminary data.</text>
</comment>
<dbReference type="InterPro" id="IPR050382">
    <property type="entry name" value="MFS_Na/Anion_cotransporter"/>
</dbReference>
<dbReference type="InterPro" id="IPR020846">
    <property type="entry name" value="MFS_dom"/>
</dbReference>
<comment type="subcellular location">
    <subcellularLocation>
        <location evidence="1">Membrane</location>
        <topology evidence="1">Multi-pass membrane protein</topology>
    </subcellularLocation>
</comment>
<keyword evidence="2 6" id="KW-0812">Transmembrane</keyword>
<dbReference type="PANTHER" id="PTHR11662">
    <property type="entry name" value="SOLUTE CARRIER FAMILY 17"/>
    <property type="match status" value="1"/>
</dbReference>
<evidence type="ECO:0000256" key="2">
    <source>
        <dbReference type="ARBA" id="ARBA00022692"/>
    </source>
</evidence>
<keyword evidence="9" id="KW-1185">Reference proteome</keyword>